<evidence type="ECO:0000313" key="9">
    <source>
        <dbReference type="EMBL" id="MFC3674564.1"/>
    </source>
</evidence>
<comment type="caution">
    <text evidence="9">The sequence shown here is derived from an EMBL/GenBank/DDBJ whole genome shotgun (WGS) entry which is preliminary data.</text>
</comment>
<accession>A0ABV7VAS0</accession>
<feature type="domain" description="Holliday junction DNA helicase RuvA C-terminal" evidence="8">
    <location>
        <begin position="159"/>
        <end position="205"/>
    </location>
</feature>
<dbReference type="InterPro" id="IPR010994">
    <property type="entry name" value="RuvA_2-like"/>
</dbReference>
<dbReference type="Pfam" id="PF07499">
    <property type="entry name" value="RuvA_C"/>
    <property type="match status" value="1"/>
</dbReference>
<evidence type="ECO:0000256" key="3">
    <source>
        <dbReference type="ARBA" id="ARBA00023125"/>
    </source>
</evidence>
<dbReference type="CDD" id="cd14332">
    <property type="entry name" value="UBA_RuvA_C"/>
    <property type="match status" value="1"/>
</dbReference>
<dbReference type="GO" id="GO:0003678">
    <property type="term" value="F:DNA helicase activity"/>
    <property type="evidence" value="ECO:0007669"/>
    <property type="project" value="UniProtKB-EC"/>
</dbReference>
<dbReference type="Gene3D" id="1.10.8.10">
    <property type="entry name" value="DNA helicase RuvA subunit, C-terminal domain"/>
    <property type="match status" value="1"/>
</dbReference>
<keyword evidence="10" id="KW-1185">Reference proteome</keyword>
<evidence type="ECO:0000256" key="6">
    <source>
        <dbReference type="HAMAP-Rule" id="MF_00031"/>
    </source>
</evidence>
<dbReference type="Gene3D" id="2.40.50.140">
    <property type="entry name" value="Nucleic acid-binding proteins"/>
    <property type="match status" value="1"/>
</dbReference>
<dbReference type="InterPro" id="IPR012340">
    <property type="entry name" value="NA-bd_OB-fold"/>
</dbReference>
<feature type="region of interest" description="Domain I" evidence="6">
    <location>
        <begin position="1"/>
        <end position="64"/>
    </location>
</feature>
<dbReference type="NCBIfam" id="TIGR00084">
    <property type="entry name" value="ruvA"/>
    <property type="match status" value="1"/>
</dbReference>
<sequence length="207" mass="21370">MIARLSGLLDSVSESACIVDVGGVGYLVYCSGRTLRGLPRPGEVVRLHVETHVREDHIHLYGFLAEAERGWFNLLQTVQGVGARVALGILSSLSPDELFRAIASADKTTLHRCDGVGPKLAARLVTELKDKVGGIALGPVAMAGGGAAETVAATEGTGAVADALSALVNLGYRRADAFGAVTAAARTLGSEANVQALIRAGLKELAQ</sequence>
<dbReference type="InterPro" id="IPR036267">
    <property type="entry name" value="RuvA_C_sf"/>
</dbReference>
<comment type="subcellular location">
    <subcellularLocation>
        <location evidence="6">Cytoplasm</location>
    </subcellularLocation>
</comment>
<dbReference type="Pfam" id="PF14520">
    <property type="entry name" value="HHH_5"/>
    <property type="match status" value="1"/>
</dbReference>
<evidence type="ECO:0000256" key="2">
    <source>
        <dbReference type="ARBA" id="ARBA00022763"/>
    </source>
</evidence>
<comment type="caution">
    <text evidence="6">Lacks conserved residue(s) required for the propagation of feature annotation.</text>
</comment>
<evidence type="ECO:0000256" key="1">
    <source>
        <dbReference type="ARBA" id="ARBA00022490"/>
    </source>
</evidence>
<keyword evidence="3 6" id="KW-0238">DNA-binding</keyword>
<dbReference type="GO" id="GO:0016787">
    <property type="term" value="F:hydrolase activity"/>
    <property type="evidence" value="ECO:0007669"/>
    <property type="project" value="UniProtKB-KW"/>
</dbReference>
<comment type="similarity">
    <text evidence="6">Belongs to the RuvA family.</text>
</comment>
<keyword evidence="5 6" id="KW-0234">DNA repair</keyword>
<feature type="domain" description="DNA helicase Holliday junction RuvA type" evidence="7">
    <location>
        <begin position="1"/>
        <end position="62"/>
    </location>
</feature>
<keyword evidence="9" id="KW-0378">Hydrolase</keyword>
<comment type="domain">
    <text evidence="6">Has three domains with a flexible linker between the domains II and III and assumes an 'L' shape. Domain III is highly mobile and contacts RuvB.</text>
</comment>
<dbReference type="Gene3D" id="1.10.150.20">
    <property type="entry name" value="5' to 3' exonuclease, C-terminal subdomain"/>
    <property type="match status" value="1"/>
</dbReference>
<dbReference type="InterPro" id="IPR000085">
    <property type="entry name" value="RuvA"/>
</dbReference>
<proteinExistence type="inferred from homology"/>
<comment type="function">
    <text evidence="6">The RuvA-RuvB-RuvC complex processes Holliday junction (HJ) DNA during genetic recombination and DNA repair, while the RuvA-RuvB complex plays an important role in the rescue of blocked DNA replication forks via replication fork reversal (RFR). RuvA specifically binds to HJ cruciform DNA, conferring on it an open structure. The RuvB hexamer acts as an ATP-dependent pump, pulling dsDNA into and through the RuvAB complex. HJ branch migration allows RuvC to scan DNA until it finds its consensus sequence, where it cleaves and resolves the cruciform DNA.</text>
</comment>
<evidence type="ECO:0000313" key="10">
    <source>
        <dbReference type="Proteomes" id="UP001595711"/>
    </source>
</evidence>
<dbReference type="SUPFAM" id="SSF47781">
    <property type="entry name" value="RuvA domain 2-like"/>
    <property type="match status" value="1"/>
</dbReference>
<keyword evidence="2 6" id="KW-0227">DNA damage</keyword>
<keyword evidence="4 6" id="KW-0233">DNA recombination</keyword>
<organism evidence="9 10">
    <name type="scientific">Ferrovibrio xuzhouensis</name>
    <dbReference type="NCBI Taxonomy" id="1576914"/>
    <lineage>
        <taxon>Bacteria</taxon>
        <taxon>Pseudomonadati</taxon>
        <taxon>Pseudomonadota</taxon>
        <taxon>Alphaproteobacteria</taxon>
        <taxon>Rhodospirillales</taxon>
        <taxon>Rhodospirillaceae</taxon>
        <taxon>Ferrovibrio</taxon>
    </lineage>
</organism>
<dbReference type="HAMAP" id="MF_00031">
    <property type="entry name" value="DNA_HJ_migration_RuvA"/>
    <property type="match status" value="1"/>
</dbReference>
<feature type="region of interest" description="Domain II" evidence="6">
    <location>
        <begin position="65"/>
        <end position="142"/>
    </location>
</feature>
<evidence type="ECO:0000259" key="7">
    <source>
        <dbReference type="Pfam" id="PF01330"/>
    </source>
</evidence>
<dbReference type="RefSeq" id="WP_379721766.1">
    <property type="nucleotide sequence ID" value="NZ_JBHRYJ010000001.1"/>
</dbReference>
<comment type="subunit">
    <text evidence="6">Homotetramer. Forms an RuvA(8)-RuvB(12)-Holliday junction (HJ) complex. HJ DNA is sandwiched between 2 RuvA tetramers; dsDNA enters through RuvA and exits via RuvB. An RuvB hexamer assembles on each DNA strand where it exits the tetramer. Each RuvB hexamer is contacted by two RuvA subunits (via domain III) on 2 adjacent RuvB subunits; this complex drives branch migration. In the full resolvosome a probable DNA-RuvA(4)-RuvB(12)-RuvC(2) complex forms which resolves the HJ.</text>
</comment>
<dbReference type="SUPFAM" id="SSF50249">
    <property type="entry name" value="Nucleic acid-binding proteins"/>
    <property type="match status" value="1"/>
</dbReference>
<dbReference type="InterPro" id="IPR013849">
    <property type="entry name" value="DNA_helicase_Holl-junc_RuvA_I"/>
</dbReference>
<gene>
    <name evidence="6 9" type="primary">ruvA</name>
    <name evidence="9" type="ORF">ACFOOQ_03355</name>
</gene>
<dbReference type="InterPro" id="IPR011114">
    <property type="entry name" value="RuvA_C"/>
</dbReference>
<reference evidence="10" key="1">
    <citation type="journal article" date="2019" name="Int. J. Syst. Evol. Microbiol.">
        <title>The Global Catalogue of Microorganisms (GCM) 10K type strain sequencing project: providing services to taxonomists for standard genome sequencing and annotation.</title>
        <authorList>
            <consortium name="The Broad Institute Genomics Platform"/>
            <consortium name="The Broad Institute Genome Sequencing Center for Infectious Disease"/>
            <person name="Wu L."/>
            <person name="Ma J."/>
        </authorList>
    </citation>
    <scope>NUCLEOTIDE SEQUENCE [LARGE SCALE GENOMIC DNA]</scope>
    <source>
        <strain evidence="10">KCTC 42182</strain>
    </source>
</reference>
<protein>
    <recommendedName>
        <fullName evidence="6">Holliday junction branch migration complex subunit RuvA</fullName>
    </recommendedName>
</protein>
<evidence type="ECO:0000256" key="4">
    <source>
        <dbReference type="ARBA" id="ARBA00023172"/>
    </source>
</evidence>
<keyword evidence="1 6" id="KW-0963">Cytoplasm</keyword>
<feature type="region of interest" description="Domain III" evidence="6">
    <location>
        <begin position="155"/>
        <end position="207"/>
    </location>
</feature>
<dbReference type="Proteomes" id="UP001595711">
    <property type="component" value="Unassembled WGS sequence"/>
</dbReference>
<dbReference type="SUPFAM" id="SSF46929">
    <property type="entry name" value="DNA helicase RuvA subunit, C-terminal domain"/>
    <property type="match status" value="1"/>
</dbReference>
<evidence type="ECO:0000259" key="8">
    <source>
        <dbReference type="Pfam" id="PF07499"/>
    </source>
</evidence>
<dbReference type="Pfam" id="PF01330">
    <property type="entry name" value="RuvA_N"/>
    <property type="match status" value="1"/>
</dbReference>
<name>A0ABV7VAS0_9PROT</name>
<dbReference type="EMBL" id="JBHRYJ010000001">
    <property type="protein sequence ID" value="MFC3674564.1"/>
    <property type="molecule type" value="Genomic_DNA"/>
</dbReference>
<evidence type="ECO:0000256" key="5">
    <source>
        <dbReference type="ARBA" id="ARBA00023204"/>
    </source>
</evidence>